<evidence type="ECO:0000256" key="2">
    <source>
        <dbReference type="ARBA" id="ARBA00022630"/>
    </source>
</evidence>
<dbReference type="InterPro" id="IPR036188">
    <property type="entry name" value="FAD/NAD-bd_sf"/>
</dbReference>
<keyword evidence="8" id="KW-1185">Reference proteome</keyword>
<protein>
    <submittedName>
        <fullName evidence="7">FAD-dependent oxidoreductase</fullName>
    </submittedName>
</protein>
<dbReference type="InterPro" id="IPR050446">
    <property type="entry name" value="FAD-oxidoreductase/Apoptosis"/>
</dbReference>
<evidence type="ECO:0000256" key="3">
    <source>
        <dbReference type="ARBA" id="ARBA00022827"/>
    </source>
</evidence>
<dbReference type="Pfam" id="PF07992">
    <property type="entry name" value="Pyr_redox_2"/>
    <property type="match status" value="1"/>
</dbReference>
<dbReference type="RefSeq" id="WP_095521380.1">
    <property type="nucleotide sequence ID" value="NZ_NPKH01000037.1"/>
</dbReference>
<dbReference type="InterPro" id="IPR028202">
    <property type="entry name" value="Reductase_C"/>
</dbReference>
<comment type="caution">
    <text evidence="7">The sequence shown here is derived from an EMBL/GenBank/DDBJ whole genome shotgun (WGS) entry which is preliminary data.</text>
</comment>
<dbReference type="GO" id="GO:0005737">
    <property type="term" value="C:cytoplasm"/>
    <property type="evidence" value="ECO:0007669"/>
    <property type="project" value="TreeGrafter"/>
</dbReference>
<organism evidence="7 8">
    <name type="scientific">Mesorhizobium wenxiniae</name>
    <dbReference type="NCBI Taxonomy" id="2014805"/>
    <lineage>
        <taxon>Bacteria</taxon>
        <taxon>Pseudomonadati</taxon>
        <taxon>Pseudomonadota</taxon>
        <taxon>Alphaproteobacteria</taxon>
        <taxon>Hyphomicrobiales</taxon>
        <taxon>Phyllobacteriaceae</taxon>
        <taxon>Mesorhizobium</taxon>
    </lineage>
</organism>
<dbReference type="InterPro" id="IPR016156">
    <property type="entry name" value="FAD/NAD-linked_Rdtase_dimer_sf"/>
</dbReference>
<dbReference type="PANTHER" id="PTHR43557:SF2">
    <property type="entry name" value="RIESKE DOMAIN-CONTAINING PROTEIN-RELATED"/>
    <property type="match status" value="1"/>
</dbReference>
<dbReference type="AlphaFoldDB" id="A0A271KAI4"/>
<dbReference type="Pfam" id="PF14759">
    <property type="entry name" value="Reductase_C"/>
    <property type="match status" value="1"/>
</dbReference>
<evidence type="ECO:0000313" key="7">
    <source>
        <dbReference type="EMBL" id="PAP92055.1"/>
    </source>
</evidence>
<dbReference type="EMBL" id="NPKH01000037">
    <property type="protein sequence ID" value="PAP92055.1"/>
    <property type="molecule type" value="Genomic_DNA"/>
</dbReference>
<evidence type="ECO:0000256" key="4">
    <source>
        <dbReference type="ARBA" id="ARBA00023002"/>
    </source>
</evidence>
<name>A0A271KAI4_9HYPH</name>
<dbReference type="Gene3D" id="3.30.390.30">
    <property type="match status" value="1"/>
</dbReference>
<evidence type="ECO:0000256" key="1">
    <source>
        <dbReference type="ARBA" id="ARBA00001974"/>
    </source>
</evidence>
<gene>
    <name evidence="7" type="ORF">CIT31_29145</name>
</gene>
<dbReference type="Gene3D" id="3.50.50.60">
    <property type="entry name" value="FAD/NAD(P)-binding domain"/>
    <property type="match status" value="2"/>
</dbReference>
<dbReference type="SUPFAM" id="SSF55424">
    <property type="entry name" value="FAD/NAD-linked reductases, dimerisation (C-terminal) domain"/>
    <property type="match status" value="1"/>
</dbReference>
<reference evidence="7 8" key="1">
    <citation type="submission" date="2017-08" db="EMBL/GenBank/DDBJ databases">
        <title>Mesorhizobium wenxinae sp. nov., a novel rhizobial species isolated from root nodules of chickpea (Cicer arietinum L.).</title>
        <authorList>
            <person name="Zhang J."/>
        </authorList>
    </citation>
    <scope>NUCLEOTIDE SEQUENCE [LARGE SCALE GENOMIC DNA]</scope>
    <source>
        <strain evidence="8">WYCCWR 10019</strain>
    </source>
</reference>
<accession>A0A271KAI4</accession>
<proteinExistence type="predicted"/>
<dbReference type="Proteomes" id="UP000215931">
    <property type="component" value="Unassembled WGS sequence"/>
</dbReference>
<dbReference type="PANTHER" id="PTHR43557">
    <property type="entry name" value="APOPTOSIS-INDUCING FACTOR 1"/>
    <property type="match status" value="1"/>
</dbReference>
<comment type="cofactor">
    <cofactor evidence="1">
        <name>FAD</name>
        <dbReference type="ChEBI" id="CHEBI:57692"/>
    </cofactor>
</comment>
<evidence type="ECO:0000259" key="5">
    <source>
        <dbReference type="Pfam" id="PF07992"/>
    </source>
</evidence>
<evidence type="ECO:0000313" key="8">
    <source>
        <dbReference type="Proteomes" id="UP000215931"/>
    </source>
</evidence>
<feature type="domain" description="FAD/NAD(P)-binding" evidence="5">
    <location>
        <begin position="4"/>
        <end position="301"/>
    </location>
</feature>
<dbReference type="GO" id="GO:0016651">
    <property type="term" value="F:oxidoreductase activity, acting on NAD(P)H"/>
    <property type="evidence" value="ECO:0007669"/>
    <property type="project" value="TreeGrafter"/>
</dbReference>
<evidence type="ECO:0000259" key="6">
    <source>
        <dbReference type="Pfam" id="PF14759"/>
    </source>
</evidence>
<keyword evidence="3" id="KW-0274">FAD</keyword>
<keyword evidence="2" id="KW-0285">Flavoprotein</keyword>
<dbReference type="OrthoDB" id="7809559at2"/>
<dbReference type="PRINTS" id="PR00368">
    <property type="entry name" value="FADPNR"/>
</dbReference>
<sequence length="411" mass="43551">MNDSVVIIGAGHAGVQAAASLREEGFGGGVILVGDEPELPYHKPPLSKSFIKDSEARSQPLRGERFYLENAIDLRRGTRISRIDHRGRVLDIDGGGTIAFKHLILATGSRARALEIEGGDLSGVRSLRSLADARSIGELSRIAAEIVILGGGFIGLELAATLAACGRSVTVVEAADRLLSRAVSPAVATHVRHRLEANGVRILTGTSIGRLDGNSGKVKAALTTSGKRLPAELVIVGIGAVPNVRLARTAGLTVANGIAVDDGMRTSLAGILAIGDVAVYKHWLNDETLRLESVQNATDQARLAARTVVGISDAYSAVPWFWSDIGDLKLQMVGLTARCDTQILLGDTGDDSFSVFHYLGDRLMGIDSVNRPADHMLGRKILKAGFSPARQTVIAGSDELKRAFAAYQEKK</sequence>
<dbReference type="SUPFAM" id="SSF51905">
    <property type="entry name" value="FAD/NAD(P)-binding domain"/>
    <property type="match status" value="1"/>
</dbReference>
<feature type="domain" description="Reductase C-terminal" evidence="6">
    <location>
        <begin position="320"/>
        <end position="403"/>
    </location>
</feature>
<keyword evidence="4" id="KW-0560">Oxidoreductase</keyword>
<dbReference type="InterPro" id="IPR023753">
    <property type="entry name" value="FAD/NAD-binding_dom"/>
</dbReference>
<dbReference type="PRINTS" id="PR00411">
    <property type="entry name" value="PNDRDTASEI"/>
</dbReference>